<gene>
    <name evidence="8" type="ORF">GCM10009545_28140</name>
</gene>
<comment type="caution">
    <text evidence="8">The sequence shown here is derived from an EMBL/GenBank/DDBJ whole genome shotgun (WGS) entry which is preliminary data.</text>
</comment>
<organism evidence="8 9">
    <name type="scientific">Saccharopolyspora thermophila</name>
    <dbReference type="NCBI Taxonomy" id="89367"/>
    <lineage>
        <taxon>Bacteria</taxon>
        <taxon>Bacillati</taxon>
        <taxon>Actinomycetota</taxon>
        <taxon>Actinomycetes</taxon>
        <taxon>Pseudonocardiales</taxon>
        <taxon>Pseudonocardiaceae</taxon>
        <taxon>Saccharopolyspora</taxon>
    </lineage>
</organism>
<evidence type="ECO:0000256" key="1">
    <source>
        <dbReference type="ARBA" id="ARBA00007381"/>
    </source>
</evidence>
<dbReference type="CDD" id="cd24029">
    <property type="entry name" value="ASKHA_NBD_HSP70_DnaK_HscA_HscC"/>
    <property type="match status" value="1"/>
</dbReference>
<dbReference type="InterPro" id="IPR043129">
    <property type="entry name" value="ATPase_NBD"/>
</dbReference>
<dbReference type="PROSITE" id="PS00297">
    <property type="entry name" value="HSP70_1"/>
    <property type="match status" value="1"/>
</dbReference>
<dbReference type="Gene3D" id="3.30.420.40">
    <property type="match status" value="2"/>
</dbReference>
<keyword evidence="5" id="KW-0346">Stress response</keyword>
<dbReference type="Gene3D" id="2.60.34.10">
    <property type="entry name" value="Substrate Binding Domain Of DNAk, Chain A, domain 1"/>
    <property type="match status" value="1"/>
</dbReference>
<keyword evidence="6" id="KW-0143">Chaperone</keyword>
<keyword evidence="9" id="KW-1185">Reference proteome</keyword>
<comment type="similarity">
    <text evidence="1 7">Belongs to the heat shock protein 70 family.</text>
</comment>
<dbReference type="SUPFAM" id="SSF100920">
    <property type="entry name" value="Heat shock protein 70kD (HSP70), peptide-binding domain"/>
    <property type="match status" value="1"/>
</dbReference>
<dbReference type="SUPFAM" id="SSF53067">
    <property type="entry name" value="Actin-like ATPase domain"/>
    <property type="match status" value="2"/>
</dbReference>
<reference evidence="8 9" key="1">
    <citation type="journal article" date="2019" name="Int. J. Syst. Evol. Microbiol.">
        <title>The Global Catalogue of Microorganisms (GCM) 10K type strain sequencing project: providing services to taxonomists for standard genome sequencing and annotation.</title>
        <authorList>
            <consortium name="The Broad Institute Genomics Platform"/>
            <consortium name="The Broad Institute Genome Sequencing Center for Infectious Disease"/>
            <person name="Wu L."/>
            <person name="Ma J."/>
        </authorList>
    </citation>
    <scope>NUCLEOTIDE SEQUENCE [LARGE SCALE GENOMIC DNA]</scope>
    <source>
        <strain evidence="8 9">JCM 10664</strain>
    </source>
</reference>
<dbReference type="PANTHER" id="PTHR19375">
    <property type="entry name" value="HEAT SHOCK PROTEIN 70KDA"/>
    <property type="match status" value="1"/>
</dbReference>
<name>A0ABN1CSR5_9PSEU</name>
<dbReference type="InterPro" id="IPR029047">
    <property type="entry name" value="HSP70_peptide-bd_sf"/>
</dbReference>
<dbReference type="EMBL" id="BAAAHC010000010">
    <property type="protein sequence ID" value="GAA0524245.1"/>
    <property type="molecule type" value="Genomic_DNA"/>
</dbReference>
<keyword evidence="2" id="KW-0597">Phosphoprotein</keyword>
<evidence type="ECO:0000256" key="7">
    <source>
        <dbReference type="RuleBase" id="RU003322"/>
    </source>
</evidence>
<keyword evidence="3 7" id="KW-0547">Nucleotide-binding</keyword>
<evidence type="ECO:0000313" key="9">
    <source>
        <dbReference type="Proteomes" id="UP001500220"/>
    </source>
</evidence>
<evidence type="ECO:0000256" key="2">
    <source>
        <dbReference type="ARBA" id="ARBA00022553"/>
    </source>
</evidence>
<protein>
    <recommendedName>
        <fullName evidence="10">Molecular chaperone DnaK (HSP70)</fullName>
    </recommendedName>
</protein>
<dbReference type="Proteomes" id="UP001500220">
    <property type="component" value="Unassembled WGS sequence"/>
</dbReference>
<dbReference type="PRINTS" id="PR00301">
    <property type="entry name" value="HEATSHOCK70"/>
</dbReference>
<proteinExistence type="inferred from homology"/>
<evidence type="ECO:0000313" key="8">
    <source>
        <dbReference type="EMBL" id="GAA0524245.1"/>
    </source>
</evidence>
<dbReference type="InterPro" id="IPR013126">
    <property type="entry name" value="Hsp_70_fam"/>
</dbReference>
<keyword evidence="4 7" id="KW-0067">ATP-binding</keyword>
<evidence type="ECO:0000256" key="5">
    <source>
        <dbReference type="ARBA" id="ARBA00023016"/>
    </source>
</evidence>
<dbReference type="Pfam" id="PF00012">
    <property type="entry name" value="HSP70"/>
    <property type="match status" value="1"/>
</dbReference>
<evidence type="ECO:0008006" key="10">
    <source>
        <dbReference type="Google" id="ProtNLM"/>
    </source>
</evidence>
<evidence type="ECO:0000256" key="3">
    <source>
        <dbReference type="ARBA" id="ARBA00022741"/>
    </source>
</evidence>
<dbReference type="RefSeq" id="WP_346073255.1">
    <property type="nucleotide sequence ID" value="NZ_BAAAHC010000010.1"/>
</dbReference>
<dbReference type="Gene3D" id="3.90.640.10">
    <property type="entry name" value="Actin, Chain A, domain 4"/>
    <property type="match status" value="1"/>
</dbReference>
<dbReference type="PROSITE" id="PS00329">
    <property type="entry name" value="HSP70_2"/>
    <property type="match status" value="1"/>
</dbReference>
<accession>A0ABN1CSR5</accession>
<evidence type="ECO:0000256" key="6">
    <source>
        <dbReference type="ARBA" id="ARBA00023186"/>
    </source>
</evidence>
<evidence type="ECO:0000256" key="4">
    <source>
        <dbReference type="ARBA" id="ARBA00022840"/>
    </source>
</evidence>
<dbReference type="PROSITE" id="PS01036">
    <property type="entry name" value="HSP70_3"/>
    <property type="match status" value="1"/>
</dbReference>
<sequence>MGEELVLGIDLGTTYSAVATVDSGGVAVIRNRLGELTTPSVVHFAAADTAVVGAAAQHSADPDNTVALIKRRMGTEFELEFHGVRHTPESVSALILRSLVDDAVAELGPHRTVRAVITVPAYFGIREREATLQAAHLAGIEVLEVLSEPIAAALHYTGGIPAGTTGRSGDVRSRTGAVLVYDLGGGTFDTTVLRTGVDGVHVVATDGDSRLGGADWNERIREHLAAAFVREFPAADPDDEEFRLHLQDASEQVKRQLSAVTSRRVALCCGDDAMTVELDRATLDELGADLVDRTLRIVDRVLAAAAEKGVTNIDEVLLVGGATRLPAISRAVHQHLGLAPKTADPDLAVVCGAALRAHQLASAGRPRTTAAVVPRSFGLLLQDSYREDGRSFVQHLVHRNEPLPAVATGRFATVLNGQRSVRIQVFEQSGDVPSPEVAHNRRVLDGEFTGLPDLPAGAVIEVTLRVSADGLLSVTAREPLSGAALELSAYVDGVVDAAASRELAGTIAGLTVRC</sequence>
<dbReference type="InterPro" id="IPR018181">
    <property type="entry name" value="Heat_shock_70_CS"/>
</dbReference>